<organism evidence="1 2">
    <name type="scientific">Gossypium davidsonii</name>
    <name type="common">Davidson's cotton</name>
    <name type="synonym">Gossypium klotzschianum subsp. davidsonii</name>
    <dbReference type="NCBI Taxonomy" id="34287"/>
    <lineage>
        <taxon>Eukaryota</taxon>
        <taxon>Viridiplantae</taxon>
        <taxon>Streptophyta</taxon>
        <taxon>Embryophyta</taxon>
        <taxon>Tracheophyta</taxon>
        <taxon>Spermatophyta</taxon>
        <taxon>Magnoliopsida</taxon>
        <taxon>eudicotyledons</taxon>
        <taxon>Gunneridae</taxon>
        <taxon>Pentapetalae</taxon>
        <taxon>rosids</taxon>
        <taxon>malvids</taxon>
        <taxon>Malvales</taxon>
        <taxon>Malvaceae</taxon>
        <taxon>Malvoideae</taxon>
        <taxon>Gossypium</taxon>
    </lineage>
</organism>
<evidence type="ECO:0000313" key="1">
    <source>
        <dbReference type="EMBL" id="MBA0629536.1"/>
    </source>
</evidence>
<dbReference type="EMBL" id="JABFAC010000011">
    <property type="protein sequence ID" value="MBA0629536.1"/>
    <property type="molecule type" value="Genomic_DNA"/>
</dbReference>
<protein>
    <submittedName>
        <fullName evidence="1">Uncharacterized protein</fullName>
    </submittedName>
</protein>
<accession>A0A7J8SVF5</accession>
<dbReference type="Proteomes" id="UP000593561">
    <property type="component" value="Unassembled WGS sequence"/>
</dbReference>
<keyword evidence="2" id="KW-1185">Reference proteome</keyword>
<gene>
    <name evidence="1" type="ORF">Godav_024078</name>
</gene>
<sequence length="99" mass="11662">MEKKIELDLQNDDYLRSFNKDFEKVKNTTRIFCNKTESIATNEIKIETLGESYTQPDPHRIDDLNKRNIAQGGIYLDLTNISIADYEKIIDDWIQFMTI</sequence>
<name>A0A7J8SVF5_GOSDV</name>
<feature type="non-terminal residue" evidence="1">
    <location>
        <position position="99"/>
    </location>
</feature>
<reference evidence="1 2" key="1">
    <citation type="journal article" date="2019" name="Genome Biol. Evol.">
        <title>Insights into the evolution of the New World diploid cottons (Gossypium, subgenus Houzingenia) based on genome sequencing.</title>
        <authorList>
            <person name="Grover C.E."/>
            <person name="Arick M.A. 2nd"/>
            <person name="Thrash A."/>
            <person name="Conover J.L."/>
            <person name="Sanders W.S."/>
            <person name="Peterson D.G."/>
            <person name="Frelichowski J.E."/>
            <person name="Scheffler J.A."/>
            <person name="Scheffler B.E."/>
            <person name="Wendel J.F."/>
        </authorList>
    </citation>
    <scope>NUCLEOTIDE SEQUENCE [LARGE SCALE GENOMIC DNA]</scope>
    <source>
        <strain evidence="1">27</strain>
        <tissue evidence="1">Leaf</tissue>
    </source>
</reference>
<proteinExistence type="predicted"/>
<dbReference type="AlphaFoldDB" id="A0A7J8SVF5"/>
<comment type="caution">
    <text evidence="1">The sequence shown here is derived from an EMBL/GenBank/DDBJ whole genome shotgun (WGS) entry which is preliminary data.</text>
</comment>
<evidence type="ECO:0000313" key="2">
    <source>
        <dbReference type="Proteomes" id="UP000593561"/>
    </source>
</evidence>